<accession>X0S0N0</accession>
<reference evidence="1" key="1">
    <citation type="journal article" date="2014" name="Front. Microbiol.">
        <title>High frequency of phylogenetically diverse reductive dehalogenase-homologous genes in deep subseafloor sedimentary metagenomes.</title>
        <authorList>
            <person name="Kawai M."/>
            <person name="Futagami T."/>
            <person name="Toyoda A."/>
            <person name="Takaki Y."/>
            <person name="Nishi S."/>
            <person name="Hori S."/>
            <person name="Arai W."/>
            <person name="Tsubouchi T."/>
            <person name="Morono Y."/>
            <person name="Uchiyama I."/>
            <person name="Ito T."/>
            <person name="Fujiyama A."/>
            <person name="Inagaki F."/>
            <person name="Takami H."/>
        </authorList>
    </citation>
    <scope>NUCLEOTIDE SEQUENCE</scope>
    <source>
        <strain evidence="1">Expedition CK06-06</strain>
    </source>
</reference>
<dbReference type="SUPFAM" id="SSF63829">
    <property type="entry name" value="Calcium-dependent phosphotriesterase"/>
    <property type="match status" value="1"/>
</dbReference>
<dbReference type="Gene3D" id="2.130.10.10">
    <property type="entry name" value="YVTN repeat-like/Quinoprotein amine dehydrogenase"/>
    <property type="match status" value="1"/>
</dbReference>
<evidence type="ECO:0008006" key="2">
    <source>
        <dbReference type="Google" id="ProtNLM"/>
    </source>
</evidence>
<comment type="caution">
    <text evidence="1">The sequence shown here is derived from an EMBL/GenBank/DDBJ whole genome shotgun (WGS) entry which is preliminary data.</text>
</comment>
<dbReference type="InterPro" id="IPR015943">
    <property type="entry name" value="WD40/YVTN_repeat-like_dom_sf"/>
</dbReference>
<gene>
    <name evidence="1" type="ORF">S01H1_15599</name>
</gene>
<organism evidence="1">
    <name type="scientific">marine sediment metagenome</name>
    <dbReference type="NCBI Taxonomy" id="412755"/>
    <lineage>
        <taxon>unclassified sequences</taxon>
        <taxon>metagenomes</taxon>
        <taxon>ecological metagenomes</taxon>
    </lineage>
</organism>
<evidence type="ECO:0000313" key="1">
    <source>
        <dbReference type="EMBL" id="GAF74624.1"/>
    </source>
</evidence>
<proteinExistence type="predicted"/>
<dbReference type="AlphaFoldDB" id="X0S0N0"/>
<sequence length="130" mass="14870">MKFFKVNAVILIFLFSPVYVFADSRWMHITEIDRREIGIVWSIATSPDGSVWFGADGGLFRYNDGQWEIIKTSPIEYMAIDSEGIVWITEIDKGEDKDKLSKLNNGTWTSYNHPDIPPYGAVGIRFYPKG</sequence>
<dbReference type="EMBL" id="BARS01008147">
    <property type="protein sequence ID" value="GAF74624.1"/>
    <property type="molecule type" value="Genomic_DNA"/>
</dbReference>
<name>X0S0N0_9ZZZZ</name>
<protein>
    <recommendedName>
        <fullName evidence="2">Two component regulator propeller</fullName>
    </recommendedName>
</protein>